<sequence length="126" mass="14889">MKFYFKPTGQIKQIMDDIQIDRYSGYQDTGWETSDVVFFDQDAVKSLLIGFPSNAKYVLVNCANFRYFHWVILGILRRILIRQVRFLGFKRLTQNGNNSYWLVLARDQLINNNNFYLSREVGIDGF</sequence>
<dbReference type="EMBL" id="UINC01214773">
    <property type="protein sequence ID" value="SVE40155.1"/>
    <property type="molecule type" value="Genomic_DNA"/>
</dbReference>
<name>A0A383D7B3_9ZZZZ</name>
<evidence type="ECO:0000313" key="1">
    <source>
        <dbReference type="EMBL" id="SVE40155.1"/>
    </source>
</evidence>
<proteinExistence type="predicted"/>
<reference evidence="1" key="1">
    <citation type="submission" date="2018-05" db="EMBL/GenBank/DDBJ databases">
        <authorList>
            <person name="Lanie J.A."/>
            <person name="Ng W.-L."/>
            <person name="Kazmierczak K.M."/>
            <person name="Andrzejewski T.M."/>
            <person name="Davidsen T.M."/>
            <person name="Wayne K.J."/>
            <person name="Tettelin H."/>
            <person name="Glass J.I."/>
            <person name="Rusch D."/>
            <person name="Podicherti R."/>
            <person name="Tsui H.-C.T."/>
            <person name="Winkler M.E."/>
        </authorList>
    </citation>
    <scope>NUCLEOTIDE SEQUENCE</scope>
</reference>
<protein>
    <submittedName>
        <fullName evidence="1">Uncharacterized protein</fullName>
    </submittedName>
</protein>
<gene>
    <name evidence="1" type="ORF">METZ01_LOCUS493009</name>
</gene>
<feature type="non-terminal residue" evidence="1">
    <location>
        <position position="126"/>
    </location>
</feature>
<organism evidence="1">
    <name type="scientific">marine metagenome</name>
    <dbReference type="NCBI Taxonomy" id="408172"/>
    <lineage>
        <taxon>unclassified sequences</taxon>
        <taxon>metagenomes</taxon>
        <taxon>ecological metagenomes</taxon>
    </lineage>
</organism>
<accession>A0A383D7B3</accession>
<dbReference type="AlphaFoldDB" id="A0A383D7B3"/>